<gene>
    <name evidence="7" type="primary">LOC125419687</name>
</gene>
<protein>
    <submittedName>
        <fullName evidence="7">Desmethylxanthohumol 6'-O-methyltransferase-like</fullName>
    </submittedName>
</protein>
<dbReference type="Gene3D" id="3.40.50.150">
    <property type="entry name" value="Vaccinia Virus protein VP39"/>
    <property type="match status" value="1"/>
</dbReference>
<evidence type="ECO:0000256" key="3">
    <source>
        <dbReference type="ARBA" id="ARBA00022691"/>
    </source>
</evidence>
<dbReference type="Proteomes" id="UP001652623">
    <property type="component" value="Chromosome 11"/>
</dbReference>
<evidence type="ECO:0000313" key="7">
    <source>
        <dbReference type="RefSeq" id="XP_048322120.1"/>
    </source>
</evidence>
<keyword evidence="1" id="KW-0489">Methyltransferase</keyword>
<dbReference type="InterPro" id="IPR029063">
    <property type="entry name" value="SAM-dependent_MTases_sf"/>
</dbReference>
<dbReference type="CDD" id="cd02440">
    <property type="entry name" value="AdoMet_MTases"/>
    <property type="match status" value="1"/>
</dbReference>
<dbReference type="SUPFAM" id="SSF53335">
    <property type="entry name" value="S-adenosyl-L-methionine-dependent methyltransferases"/>
    <property type="match status" value="1"/>
</dbReference>
<dbReference type="InterPro" id="IPR016461">
    <property type="entry name" value="COMT-like"/>
</dbReference>
<evidence type="ECO:0000256" key="1">
    <source>
        <dbReference type="ARBA" id="ARBA00022603"/>
    </source>
</evidence>
<reference evidence="7" key="1">
    <citation type="submission" date="2025-08" db="UniProtKB">
        <authorList>
            <consortium name="RefSeq"/>
        </authorList>
    </citation>
    <scope>IDENTIFICATION</scope>
    <source>
        <tissue evidence="7">Seedling</tissue>
    </source>
</reference>
<feature type="domain" description="O-methyltransferase C-terminal" evidence="4">
    <location>
        <begin position="129"/>
        <end position="333"/>
    </location>
</feature>
<evidence type="ECO:0000259" key="5">
    <source>
        <dbReference type="Pfam" id="PF08100"/>
    </source>
</evidence>
<dbReference type="Gene3D" id="1.10.10.10">
    <property type="entry name" value="Winged helix-like DNA-binding domain superfamily/Winged helix DNA-binding domain"/>
    <property type="match status" value="1"/>
</dbReference>
<dbReference type="RefSeq" id="XP_048322120.1">
    <property type="nucleotide sequence ID" value="XM_048466163.2"/>
</dbReference>
<dbReference type="Pfam" id="PF00891">
    <property type="entry name" value="Methyltransf_2"/>
    <property type="match status" value="1"/>
</dbReference>
<keyword evidence="2" id="KW-0808">Transferase</keyword>
<evidence type="ECO:0000313" key="6">
    <source>
        <dbReference type="Proteomes" id="UP001652623"/>
    </source>
</evidence>
<dbReference type="PROSITE" id="PS51683">
    <property type="entry name" value="SAM_OMT_II"/>
    <property type="match status" value="1"/>
</dbReference>
<sequence length="353" mass="39360">MEKAEADASVKGQAEIWRQMSAFVGSMVLKCAVELRIADIIHAHGSPITLSQIASGITDSPSLNISFLERIMRFLVLKNIFTAHHQPSSDGGETLYGLTHQSKWLLWDSKPSLVSFILFQNYPTMINSWHCLSQCVKDGGLAFKKANGCEIWEYMSKNPEFNNLFNNAMATTVPILMDVVLPAYKDELSKIGSLVDIGGGTGGVMREIVKAHPHIKGINFDLPHVIAIAPLYEGLTHTGGNMFDGVPKADAVLLKTVLHDWGDEECVKILKNCRKAIPEKTGKVIIMEIVIDEEDHNVFKEPQIMIDVTMMVFTAGKERTEMQYKKLLEEGGFPRYKIIRLPAKECIIEAYPI</sequence>
<dbReference type="PIRSF" id="PIRSF005739">
    <property type="entry name" value="O-mtase"/>
    <property type="match status" value="1"/>
</dbReference>
<name>A0ABM3I7E4_ZIZJJ</name>
<dbReference type="InterPro" id="IPR001077">
    <property type="entry name" value="COMT_C"/>
</dbReference>
<dbReference type="Pfam" id="PF08100">
    <property type="entry name" value="Dimerisation"/>
    <property type="match status" value="1"/>
</dbReference>
<keyword evidence="6" id="KW-1185">Reference proteome</keyword>
<feature type="domain" description="O-methyltransferase dimerisation" evidence="5">
    <location>
        <begin position="17"/>
        <end position="106"/>
    </location>
</feature>
<accession>A0ABM3I7E4</accession>
<dbReference type="InterPro" id="IPR036388">
    <property type="entry name" value="WH-like_DNA-bd_sf"/>
</dbReference>
<organism evidence="6 7">
    <name type="scientific">Ziziphus jujuba</name>
    <name type="common">Chinese jujube</name>
    <name type="synonym">Ziziphus sativa</name>
    <dbReference type="NCBI Taxonomy" id="326968"/>
    <lineage>
        <taxon>Eukaryota</taxon>
        <taxon>Viridiplantae</taxon>
        <taxon>Streptophyta</taxon>
        <taxon>Embryophyta</taxon>
        <taxon>Tracheophyta</taxon>
        <taxon>Spermatophyta</taxon>
        <taxon>Magnoliopsida</taxon>
        <taxon>eudicotyledons</taxon>
        <taxon>Gunneridae</taxon>
        <taxon>Pentapetalae</taxon>
        <taxon>rosids</taxon>
        <taxon>fabids</taxon>
        <taxon>Rosales</taxon>
        <taxon>Rhamnaceae</taxon>
        <taxon>Paliureae</taxon>
        <taxon>Ziziphus</taxon>
    </lineage>
</organism>
<proteinExistence type="predicted"/>
<dbReference type="GeneID" id="125419687"/>
<keyword evidence="3" id="KW-0949">S-adenosyl-L-methionine</keyword>
<dbReference type="PANTHER" id="PTHR11746">
    <property type="entry name" value="O-METHYLTRANSFERASE"/>
    <property type="match status" value="1"/>
</dbReference>
<dbReference type="InterPro" id="IPR012967">
    <property type="entry name" value="COMT_dimerisation"/>
</dbReference>
<evidence type="ECO:0000259" key="4">
    <source>
        <dbReference type="Pfam" id="PF00891"/>
    </source>
</evidence>
<evidence type="ECO:0000256" key="2">
    <source>
        <dbReference type="ARBA" id="ARBA00022679"/>
    </source>
</evidence>
<dbReference type="InterPro" id="IPR036390">
    <property type="entry name" value="WH_DNA-bd_sf"/>
</dbReference>
<dbReference type="SUPFAM" id="SSF46785">
    <property type="entry name" value="Winged helix' DNA-binding domain"/>
    <property type="match status" value="1"/>
</dbReference>